<protein>
    <submittedName>
        <fullName evidence="5">Kinesin-like protein 7</fullName>
    </submittedName>
</protein>
<evidence type="ECO:0000256" key="2">
    <source>
        <dbReference type="ARBA" id="ARBA00022574"/>
    </source>
</evidence>
<evidence type="ECO:0000313" key="6">
    <source>
        <dbReference type="Proteomes" id="UP000616769"/>
    </source>
</evidence>
<dbReference type="GO" id="GO:0000027">
    <property type="term" value="P:ribosomal large subunit assembly"/>
    <property type="evidence" value="ECO:0007669"/>
    <property type="project" value="TreeGrafter"/>
</dbReference>
<evidence type="ECO:0000256" key="4">
    <source>
        <dbReference type="ARBA" id="ARBA00023242"/>
    </source>
</evidence>
<organism evidence="5 6">
    <name type="scientific">Sarcoptes scabiei</name>
    <name type="common">Itch mite</name>
    <name type="synonym">Acarus scabiei</name>
    <dbReference type="NCBI Taxonomy" id="52283"/>
    <lineage>
        <taxon>Eukaryota</taxon>
        <taxon>Metazoa</taxon>
        <taxon>Ecdysozoa</taxon>
        <taxon>Arthropoda</taxon>
        <taxon>Chelicerata</taxon>
        <taxon>Arachnida</taxon>
        <taxon>Acari</taxon>
        <taxon>Acariformes</taxon>
        <taxon>Sarcoptiformes</taxon>
        <taxon>Astigmata</taxon>
        <taxon>Psoroptidia</taxon>
        <taxon>Sarcoptoidea</taxon>
        <taxon>Sarcoptidae</taxon>
        <taxon>Sarcoptinae</taxon>
        <taxon>Sarcoptes</taxon>
    </lineage>
</organism>
<reference evidence="5 6" key="1">
    <citation type="journal article" date="2015" name="Parasit. Vectors">
        <title>Draft genome of the scabies mite.</title>
        <authorList>
            <person name="Rider S.D.Jr."/>
            <person name="Morgan M.S."/>
            <person name="Arlian L.G."/>
        </authorList>
    </citation>
    <scope>NUCLEOTIDE SEQUENCE [LARGE SCALE GENOMIC DNA]</scope>
    <source>
        <strain evidence="5">Arlian Lab</strain>
    </source>
</reference>
<dbReference type="GO" id="GO:0005730">
    <property type="term" value="C:nucleolus"/>
    <property type="evidence" value="ECO:0007669"/>
    <property type="project" value="TreeGrafter"/>
</dbReference>
<evidence type="ECO:0000313" key="5">
    <source>
        <dbReference type="EMBL" id="KPM04896.1"/>
    </source>
</evidence>
<dbReference type="InterPro" id="IPR001680">
    <property type="entry name" value="WD40_rpt"/>
</dbReference>
<dbReference type="AlphaFoldDB" id="A0A132A1G1"/>
<dbReference type="EMBL" id="JXLN01010012">
    <property type="protein sequence ID" value="KPM04896.1"/>
    <property type="molecule type" value="Genomic_DNA"/>
</dbReference>
<comment type="caution">
    <text evidence="5">The sequence shown here is derived from an EMBL/GenBank/DDBJ whole genome shotgun (WGS) entry which is preliminary data.</text>
</comment>
<keyword evidence="3" id="KW-0677">Repeat</keyword>
<gene>
    <name evidence="5" type="ORF">QR98_0033510</name>
</gene>
<dbReference type="Pfam" id="PF00400">
    <property type="entry name" value="WD40"/>
    <property type="match status" value="3"/>
</dbReference>
<evidence type="ECO:0000256" key="3">
    <source>
        <dbReference type="ARBA" id="ARBA00022737"/>
    </source>
</evidence>
<dbReference type="VEuPathDB" id="VectorBase:SSCA000454"/>
<sequence>MLDNTSNESIICDMRLSADDSNMSGIHIPKYTLKPPHYDGIEALRLTDKGQTLFSCGRDGCIKKWSLTEQRCLASLGNCHRDWVLALDTFLQGSVLLSACRSGYLRVWSTENCRLFGEIQAHSSAINDIATIPQAVFTASNDCTINLWQYRDSNTIDDIDQ</sequence>
<dbReference type="PROSITE" id="PS50082">
    <property type="entry name" value="WD_REPEATS_2"/>
    <property type="match status" value="2"/>
</dbReference>
<dbReference type="Gene3D" id="2.130.10.10">
    <property type="entry name" value="YVTN repeat-like/Quinoprotein amine dehydrogenase"/>
    <property type="match status" value="1"/>
</dbReference>
<name>A0A132A1G1_SARSC</name>
<dbReference type="SMART" id="SM00320">
    <property type="entry name" value="WD40"/>
    <property type="match status" value="3"/>
</dbReference>
<dbReference type="SUPFAM" id="SSF50978">
    <property type="entry name" value="WD40 repeat-like"/>
    <property type="match status" value="1"/>
</dbReference>
<keyword evidence="4" id="KW-0539">Nucleus</keyword>
<dbReference type="PANTHER" id="PTHR19848">
    <property type="entry name" value="WD40 REPEAT PROTEIN"/>
    <property type="match status" value="1"/>
</dbReference>
<keyword evidence="2" id="KW-0853">WD repeat</keyword>
<dbReference type="PANTHER" id="PTHR19848:SF0">
    <property type="entry name" value="NOTCHLESS PROTEIN HOMOLOG 1"/>
    <property type="match status" value="1"/>
</dbReference>
<dbReference type="Proteomes" id="UP000616769">
    <property type="component" value="Unassembled WGS sequence"/>
</dbReference>
<proteinExistence type="predicted"/>
<accession>A0A132A1G1</accession>
<dbReference type="InterPro" id="IPR015943">
    <property type="entry name" value="WD40/YVTN_repeat-like_dom_sf"/>
</dbReference>
<comment type="subcellular location">
    <subcellularLocation>
        <location evidence="1">Nucleus</location>
    </subcellularLocation>
</comment>
<dbReference type="OrthoDB" id="3176171at2759"/>
<dbReference type="InterPro" id="IPR036322">
    <property type="entry name" value="WD40_repeat_dom_sf"/>
</dbReference>
<evidence type="ECO:0000256" key="1">
    <source>
        <dbReference type="ARBA" id="ARBA00004123"/>
    </source>
</evidence>